<evidence type="ECO:0000313" key="2">
    <source>
        <dbReference type="Proteomes" id="UP000789508"/>
    </source>
</evidence>
<name>A0A9N9FV66_9GLOM</name>
<accession>A0A9N9FV66</accession>
<organism evidence="1 2">
    <name type="scientific">Ambispora leptoticha</name>
    <dbReference type="NCBI Taxonomy" id="144679"/>
    <lineage>
        <taxon>Eukaryota</taxon>
        <taxon>Fungi</taxon>
        <taxon>Fungi incertae sedis</taxon>
        <taxon>Mucoromycota</taxon>
        <taxon>Glomeromycotina</taxon>
        <taxon>Glomeromycetes</taxon>
        <taxon>Archaeosporales</taxon>
        <taxon>Ambisporaceae</taxon>
        <taxon>Ambispora</taxon>
    </lineage>
</organism>
<dbReference type="Proteomes" id="UP000789508">
    <property type="component" value="Unassembled WGS sequence"/>
</dbReference>
<keyword evidence="2" id="KW-1185">Reference proteome</keyword>
<sequence length="48" mass="5203">MIYHLNSTFGIIAAFSRVGIAPAAFLGCSRFQTSQESNPNSKLPVKTM</sequence>
<reference evidence="1" key="1">
    <citation type="submission" date="2021-06" db="EMBL/GenBank/DDBJ databases">
        <authorList>
            <person name="Kallberg Y."/>
            <person name="Tangrot J."/>
            <person name="Rosling A."/>
        </authorList>
    </citation>
    <scope>NUCLEOTIDE SEQUENCE</scope>
    <source>
        <strain evidence="1">FL130A</strain>
    </source>
</reference>
<dbReference type="EMBL" id="CAJVPS010002200">
    <property type="protein sequence ID" value="CAG8562365.1"/>
    <property type="molecule type" value="Genomic_DNA"/>
</dbReference>
<evidence type="ECO:0000313" key="1">
    <source>
        <dbReference type="EMBL" id="CAG8562365.1"/>
    </source>
</evidence>
<protein>
    <submittedName>
        <fullName evidence="1">6515_t:CDS:1</fullName>
    </submittedName>
</protein>
<comment type="caution">
    <text evidence="1">The sequence shown here is derived from an EMBL/GenBank/DDBJ whole genome shotgun (WGS) entry which is preliminary data.</text>
</comment>
<gene>
    <name evidence="1" type="ORF">ALEPTO_LOCUS6411</name>
</gene>
<dbReference type="AlphaFoldDB" id="A0A9N9FV66"/>
<feature type="non-terminal residue" evidence="1">
    <location>
        <position position="48"/>
    </location>
</feature>
<proteinExistence type="predicted"/>